<proteinExistence type="predicted"/>
<keyword evidence="1" id="KW-1185">Reference proteome</keyword>
<dbReference type="InParanoid" id="A0A6P8Z7K6"/>
<name>A0A6P8Z7K6_THRPL</name>
<gene>
    <name evidence="2" type="primary">LOC117648044</name>
</gene>
<dbReference type="KEGG" id="tpal:117648044"/>
<dbReference type="AlphaFoldDB" id="A0A6P8Z7K6"/>
<organism evidence="2">
    <name type="scientific">Thrips palmi</name>
    <name type="common">Melon thrips</name>
    <dbReference type="NCBI Taxonomy" id="161013"/>
    <lineage>
        <taxon>Eukaryota</taxon>
        <taxon>Metazoa</taxon>
        <taxon>Ecdysozoa</taxon>
        <taxon>Arthropoda</taxon>
        <taxon>Hexapoda</taxon>
        <taxon>Insecta</taxon>
        <taxon>Pterygota</taxon>
        <taxon>Neoptera</taxon>
        <taxon>Paraneoptera</taxon>
        <taxon>Thysanoptera</taxon>
        <taxon>Terebrantia</taxon>
        <taxon>Thripoidea</taxon>
        <taxon>Thripidae</taxon>
        <taxon>Thrips</taxon>
    </lineage>
</organism>
<evidence type="ECO:0000313" key="2">
    <source>
        <dbReference type="RefSeq" id="XP_034246091.1"/>
    </source>
</evidence>
<protein>
    <submittedName>
        <fullName evidence="2">Uncharacterized protein LOC117648044</fullName>
    </submittedName>
</protein>
<sequence length="157" mass="18378">MDHQEGTEMEDAKSARIRAEILNCVNELEQGITRIDSIFRRLTDHCSSLFDPQENLTMDSAESARLVAEIDFLNEERREEFVRVTCIIQHCSSLYAEMRDTEKFEQHAEVYAKGIAGLDHVSRKQKEAVKRLEYVMKQVTDYCKLRFTSLFDMVFEE</sequence>
<dbReference type="Proteomes" id="UP000515158">
    <property type="component" value="Unplaced"/>
</dbReference>
<accession>A0A6P8Z7K6</accession>
<evidence type="ECO:0000313" key="1">
    <source>
        <dbReference type="Proteomes" id="UP000515158"/>
    </source>
</evidence>
<reference evidence="2" key="1">
    <citation type="submission" date="2025-08" db="UniProtKB">
        <authorList>
            <consortium name="RefSeq"/>
        </authorList>
    </citation>
    <scope>IDENTIFICATION</scope>
    <source>
        <tissue evidence="2">Total insect</tissue>
    </source>
</reference>
<dbReference type="RefSeq" id="XP_034246091.1">
    <property type="nucleotide sequence ID" value="XM_034390200.1"/>
</dbReference>
<dbReference type="GeneID" id="117648044"/>